<proteinExistence type="predicted"/>
<reference evidence="1" key="1">
    <citation type="submission" date="2013-11" db="EMBL/GenBank/DDBJ databases">
        <title>The Genome Sequence of Phytophthora parasitica CJ02B3.</title>
        <authorList>
            <consortium name="The Broad Institute Genomics Platform"/>
            <person name="Russ C."/>
            <person name="Tyler B."/>
            <person name="Panabieres F."/>
            <person name="Shan W."/>
            <person name="Tripathy S."/>
            <person name="Grunwald N."/>
            <person name="Machado M."/>
            <person name="Johnson C.S."/>
            <person name="Arredondo F."/>
            <person name="Hong C."/>
            <person name="Coffey M."/>
            <person name="Young S.K."/>
            <person name="Zeng Q."/>
            <person name="Gargeya S."/>
            <person name="Fitzgerald M."/>
            <person name="Abouelleil A."/>
            <person name="Alvarado L."/>
            <person name="Chapman S.B."/>
            <person name="Gainer-Dewar J."/>
            <person name="Goldberg J."/>
            <person name="Griggs A."/>
            <person name="Gujja S."/>
            <person name="Hansen M."/>
            <person name="Howarth C."/>
            <person name="Imamovic A."/>
            <person name="Ireland A."/>
            <person name="Larimer J."/>
            <person name="McCowan C."/>
            <person name="Murphy C."/>
            <person name="Pearson M."/>
            <person name="Poon T.W."/>
            <person name="Priest M."/>
            <person name="Roberts A."/>
            <person name="Saif S."/>
            <person name="Shea T."/>
            <person name="Sykes S."/>
            <person name="Wortman J."/>
            <person name="Nusbaum C."/>
            <person name="Birren B."/>
        </authorList>
    </citation>
    <scope>NUCLEOTIDE SEQUENCE [LARGE SCALE GENOMIC DNA]</scope>
    <source>
        <strain evidence="1">CJ02B3</strain>
    </source>
</reference>
<sequence length="41" mass="5002">MNLLISVILYSFDRSRFRPSSIIWVDYQNHVTHEVTELYEE</sequence>
<dbReference type="AlphaFoldDB" id="W2G5Q1"/>
<dbReference type="Proteomes" id="UP000053236">
    <property type="component" value="Unassembled WGS sequence"/>
</dbReference>
<organism evidence="1">
    <name type="scientific">Phytophthora nicotianae</name>
    <name type="common">Potato buckeye rot agent</name>
    <name type="synonym">Phytophthora parasitica</name>
    <dbReference type="NCBI Taxonomy" id="4792"/>
    <lineage>
        <taxon>Eukaryota</taxon>
        <taxon>Sar</taxon>
        <taxon>Stramenopiles</taxon>
        <taxon>Oomycota</taxon>
        <taxon>Peronosporomycetes</taxon>
        <taxon>Peronosporales</taxon>
        <taxon>Peronosporaceae</taxon>
        <taxon>Phytophthora</taxon>
    </lineage>
</organism>
<protein>
    <submittedName>
        <fullName evidence="1">Uncharacterized protein</fullName>
    </submittedName>
</protein>
<gene>
    <name evidence="1" type="ORF">L915_15569</name>
</gene>
<name>W2G5Q1_PHYNI</name>
<accession>W2G5Q1</accession>
<dbReference type="EMBL" id="KI688205">
    <property type="protein sequence ID" value="ETK78383.1"/>
    <property type="molecule type" value="Genomic_DNA"/>
</dbReference>
<evidence type="ECO:0000313" key="1">
    <source>
        <dbReference type="EMBL" id="ETK78383.1"/>
    </source>
</evidence>